<dbReference type="KEGG" id="vab:WPS_22120"/>
<evidence type="ECO:0000259" key="2">
    <source>
        <dbReference type="Pfam" id="PF00850"/>
    </source>
</evidence>
<comment type="similarity">
    <text evidence="1">Belongs to the histone deacetylase family.</text>
</comment>
<name>A0AAN1XYF0_UNVUL</name>
<organism evidence="3 4">
    <name type="scientific">Vulcanimicrobium alpinum</name>
    <dbReference type="NCBI Taxonomy" id="3016050"/>
    <lineage>
        <taxon>Bacteria</taxon>
        <taxon>Bacillati</taxon>
        <taxon>Vulcanimicrobiota</taxon>
        <taxon>Vulcanimicrobiia</taxon>
        <taxon>Vulcanimicrobiales</taxon>
        <taxon>Vulcanimicrobiaceae</taxon>
        <taxon>Vulcanimicrobium</taxon>
    </lineage>
</organism>
<protein>
    <recommendedName>
        <fullName evidence="2">Histone deacetylase domain-containing protein</fullName>
    </recommendedName>
</protein>
<reference evidence="3 4" key="1">
    <citation type="journal article" date="2022" name="ISME Commun">
        <title>Vulcanimicrobium alpinus gen. nov. sp. nov., the first cultivated representative of the candidate phylum 'Eremiobacterota', is a metabolically versatile aerobic anoxygenic phototroph.</title>
        <authorList>
            <person name="Yabe S."/>
            <person name="Muto K."/>
            <person name="Abe K."/>
            <person name="Yokota A."/>
            <person name="Staudigel H."/>
            <person name="Tebo B.M."/>
        </authorList>
    </citation>
    <scope>NUCLEOTIDE SEQUENCE [LARGE SCALE GENOMIC DNA]</scope>
    <source>
        <strain evidence="3 4">WC8-2</strain>
    </source>
</reference>
<evidence type="ECO:0000313" key="4">
    <source>
        <dbReference type="Proteomes" id="UP001317532"/>
    </source>
</evidence>
<gene>
    <name evidence="3" type="ORF">WPS_22120</name>
</gene>
<dbReference type="GO" id="GO:0040029">
    <property type="term" value="P:epigenetic regulation of gene expression"/>
    <property type="evidence" value="ECO:0007669"/>
    <property type="project" value="TreeGrafter"/>
</dbReference>
<dbReference type="PRINTS" id="PR01270">
    <property type="entry name" value="HDASUPER"/>
</dbReference>
<dbReference type="PANTHER" id="PTHR10625">
    <property type="entry name" value="HISTONE DEACETYLASE HDAC1-RELATED"/>
    <property type="match status" value="1"/>
</dbReference>
<dbReference type="Pfam" id="PF00850">
    <property type="entry name" value="Hist_deacetyl"/>
    <property type="match status" value="1"/>
</dbReference>
<accession>A0AAN1XYF0</accession>
<dbReference type="GO" id="GO:0004407">
    <property type="term" value="F:histone deacetylase activity"/>
    <property type="evidence" value="ECO:0007669"/>
    <property type="project" value="TreeGrafter"/>
</dbReference>
<dbReference type="SUPFAM" id="SSF52768">
    <property type="entry name" value="Arginase/deacetylase"/>
    <property type="match status" value="1"/>
</dbReference>
<keyword evidence="4" id="KW-1185">Reference proteome</keyword>
<dbReference type="CDD" id="cd09992">
    <property type="entry name" value="HDAC_classII"/>
    <property type="match status" value="1"/>
</dbReference>
<dbReference type="Proteomes" id="UP001317532">
    <property type="component" value="Chromosome"/>
</dbReference>
<evidence type="ECO:0000313" key="3">
    <source>
        <dbReference type="EMBL" id="BDE06936.1"/>
    </source>
</evidence>
<proteinExistence type="inferred from homology"/>
<dbReference type="EMBL" id="AP025523">
    <property type="protein sequence ID" value="BDE06936.1"/>
    <property type="molecule type" value="Genomic_DNA"/>
</dbReference>
<dbReference type="InterPro" id="IPR037138">
    <property type="entry name" value="His_deacetylse_dom_sf"/>
</dbReference>
<dbReference type="InterPro" id="IPR000286">
    <property type="entry name" value="HDACs"/>
</dbReference>
<dbReference type="InterPro" id="IPR023696">
    <property type="entry name" value="Ureohydrolase_dom_sf"/>
</dbReference>
<feature type="domain" description="Histone deacetylase" evidence="2">
    <location>
        <begin position="18"/>
        <end position="305"/>
    </location>
</feature>
<evidence type="ECO:0000256" key="1">
    <source>
        <dbReference type="ARBA" id="ARBA00005947"/>
    </source>
</evidence>
<dbReference type="Gene3D" id="3.40.800.20">
    <property type="entry name" value="Histone deacetylase domain"/>
    <property type="match status" value="1"/>
</dbReference>
<dbReference type="AlphaFoldDB" id="A0AAN1XYF0"/>
<dbReference type="GO" id="GO:0005737">
    <property type="term" value="C:cytoplasm"/>
    <property type="evidence" value="ECO:0007669"/>
    <property type="project" value="TreeGrafter"/>
</dbReference>
<dbReference type="RefSeq" id="WP_317994566.1">
    <property type="nucleotide sequence ID" value="NZ_AP025523.1"/>
</dbReference>
<dbReference type="InterPro" id="IPR023801">
    <property type="entry name" value="His_deacetylse_dom"/>
</dbReference>
<dbReference type="PANTHER" id="PTHR10625:SF11">
    <property type="entry name" value="HISTONE DEACETYLASE 14, CHLOROPLASTIC"/>
    <property type="match status" value="1"/>
</dbReference>
<sequence>MLVAYDDTLTVHLADVPHPDRPDRVRVVARELERRGMLGDRIDARVARPDELVRVHPASYIEMVRRTCDELAWGGVAFLGDDPDTLVDGTSFEGAARAAGATLAALERAVDERRGAFALVRPPGHHAEPARGMGFCVFNNAAIAARTYAQEAGGRVLVIDFDYHHGNGTQAATGGGVSYFGTHADPAYPGTGDPRDNRIVSGGALVNVPIDARGISTEGFLAIHARSLRALAERVRPRLIVVSAGYDVVAGDPVGDLGVDPAFARQMGRLLREIADGYCDGRALFVLEGGYDPPTLAGCVAETIAGFDEGLETERTEVQAIPAAQRALVREIESAALAGARG</sequence>